<gene>
    <name evidence="10" type="ORF">DW243_12815</name>
    <name evidence="9" type="ORF">DW270_11655</name>
    <name evidence="8" type="ORF">DWX36_08080</name>
    <name evidence="7" type="ORF">DXC31_14475</name>
</gene>
<dbReference type="GO" id="GO:0016987">
    <property type="term" value="F:sigma factor activity"/>
    <property type="evidence" value="ECO:0007669"/>
    <property type="project" value="UniProtKB-KW"/>
</dbReference>
<protein>
    <submittedName>
        <fullName evidence="8">RNA polymerase sigma factor</fullName>
    </submittedName>
</protein>
<evidence type="ECO:0000259" key="6">
    <source>
        <dbReference type="Pfam" id="PF08281"/>
    </source>
</evidence>
<dbReference type="NCBIfam" id="TIGR02937">
    <property type="entry name" value="sigma70-ECF"/>
    <property type="match status" value="1"/>
</dbReference>
<feature type="domain" description="RNA polymerase sigma factor 70 region 4 type 2" evidence="6">
    <location>
        <begin position="156"/>
        <end position="208"/>
    </location>
</feature>
<dbReference type="EMBL" id="QRIA01000016">
    <property type="protein sequence ID" value="RHG17072.1"/>
    <property type="molecule type" value="Genomic_DNA"/>
</dbReference>
<comment type="similarity">
    <text evidence="1">Belongs to the sigma-70 factor family. ECF subfamily.</text>
</comment>
<dbReference type="PANTHER" id="PTHR43133">
    <property type="entry name" value="RNA POLYMERASE ECF-TYPE SIGMA FACTO"/>
    <property type="match status" value="1"/>
</dbReference>
<evidence type="ECO:0000313" key="9">
    <source>
        <dbReference type="EMBL" id="RHG17072.1"/>
    </source>
</evidence>
<dbReference type="CDD" id="cd06171">
    <property type="entry name" value="Sigma70_r4"/>
    <property type="match status" value="1"/>
</dbReference>
<evidence type="ECO:0000313" key="10">
    <source>
        <dbReference type="EMBL" id="RHG82245.1"/>
    </source>
</evidence>
<dbReference type="GO" id="GO:0003677">
    <property type="term" value="F:DNA binding"/>
    <property type="evidence" value="ECO:0007669"/>
    <property type="project" value="InterPro"/>
</dbReference>
<evidence type="ECO:0000259" key="5">
    <source>
        <dbReference type="Pfam" id="PF04542"/>
    </source>
</evidence>
<dbReference type="InterPro" id="IPR014284">
    <property type="entry name" value="RNA_pol_sigma-70_dom"/>
</dbReference>
<evidence type="ECO:0000256" key="3">
    <source>
        <dbReference type="ARBA" id="ARBA00023082"/>
    </source>
</evidence>
<dbReference type="Proteomes" id="UP000285697">
    <property type="component" value="Unassembled WGS sequence"/>
</dbReference>
<name>A0A2N5NEP5_MEDGN</name>
<evidence type="ECO:0000256" key="4">
    <source>
        <dbReference type="ARBA" id="ARBA00023163"/>
    </source>
</evidence>
<proteinExistence type="inferred from homology"/>
<dbReference type="EMBL" id="QRIS01000023">
    <property type="protein sequence ID" value="RHG82245.1"/>
    <property type="molecule type" value="Genomic_DNA"/>
</dbReference>
<evidence type="ECO:0000313" key="7">
    <source>
        <dbReference type="EMBL" id="RGM19330.1"/>
    </source>
</evidence>
<dbReference type="PANTHER" id="PTHR43133:SF60">
    <property type="entry name" value="RNA POLYMERASE SIGMA FACTOR SIGV"/>
    <property type="match status" value="1"/>
</dbReference>
<keyword evidence="3" id="KW-0731">Sigma factor</keyword>
<feature type="domain" description="RNA polymerase sigma-70 region 2" evidence="5">
    <location>
        <begin position="57"/>
        <end position="118"/>
    </location>
</feature>
<keyword evidence="4" id="KW-0804">Transcription</keyword>
<accession>A0A2N5NEP5</accession>
<evidence type="ECO:0000313" key="8">
    <source>
        <dbReference type="EMBL" id="RGT39191.1"/>
    </source>
</evidence>
<dbReference type="SUPFAM" id="SSF88659">
    <property type="entry name" value="Sigma3 and sigma4 domains of RNA polymerase sigma factors"/>
    <property type="match status" value="1"/>
</dbReference>
<sequence>MLWEGELMNCYKCGEKVNDEITLCPNCGTYLQATPELIQQAISNDQSAIESLYHIAYSNVYYTVHAMIKDPDTVLDLVQDSFIKGFNNLSQLKNPEKYCSWMKRIAHNHTIDYLRKTKSVAFSSITYSNSDEILDFEDDRIENIPEIAIDQKETARLIDNILNSLSEEQRVPIALYYYEQMSIKEIAHLLNCSENTVKSRLAYGRKKIELQVRELEKRGTKLYGLAPLPFFLCLFKNAATPIPPTLSSEIWQALSMADKPTALNNVKPTTASLTATKGFITKIILGITAAVTIGGGLFASFQNKETPYDWEKYVNETMIPSYGTIDDGTYQIDTMEHERFLTWEKEIHGLLNYSILDFDHDGENELLAVFLEPYANNNSGVQTPQKQLILRMYEHEDGTIKNTAEYKTFADPVDIGGSITENGVFLKEDKDKTYICISIYRYQYRTAWTIAETHILTYDRSFQEYTGTQEPICFIGDKASTPTGDVYSESQLAEMKNVVDQMARKLEDIGLTNSAKQMHETFMQRLDLTDASDDLLVYITGRDDRAYKYYGPYEGNESIASEDVEYYTAIFTYSGH</sequence>
<dbReference type="Gene3D" id="1.10.10.10">
    <property type="entry name" value="Winged helix-like DNA-binding domain superfamily/Winged helix DNA-binding domain"/>
    <property type="match status" value="1"/>
</dbReference>
<dbReference type="InterPro" id="IPR013249">
    <property type="entry name" value="RNA_pol_sigma70_r4_t2"/>
</dbReference>
<dbReference type="Proteomes" id="UP000260808">
    <property type="component" value="Unassembled WGS sequence"/>
</dbReference>
<evidence type="ECO:0000313" key="13">
    <source>
        <dbReference type="Proteomes" id="UP000283981"/>
    </source>
</evidence>
<dbReference type="SUPFAM" id="SSF88946">
    <property type="entry name" value="Sigma2 domain of RNA polymerase sigma factors"/>
    <property type="match status" value="1"/>
</dbReference>
<dbReference type="AlphaFoldDB" id="A0A2N5NEP5"/>
<dbReference type="InterPro" id="IPR013324">
    <property type="entry name" value="RNA_pol_sigma_r3/r4-like"/>
</dbReference>
<dbReference type="InterPro" id="IPR013325">
    <property type="entry name" value="RNA_pol_sigma_r2"/>
</dbReference>
<dbReference type="GO" id="GO:0006352">
    <property type="term" value="P:DNA-templated transcription initiation"/>
    <property type="evidence" value="ECO:0007669"/>
    <property type="project" value="InterPro"/>
</dbReference>
<dbReference type="EMBL" id="QSSX01000047">
    <property type="protein sequence ID" value="RGM19330.1"/>
    <property type="molecule type" value="Genomic_DNA"/>
</dbReference>
<dbReference type="Gene3D" id="1.10.1740.10">
    <property type="match status" value="1"/>
</dbReference>
<dbReference type="Pfam" id="PF08281">
    <property type="entry name" value="Sigma70_r4_2"/>
    <property type="match status" value="1"/>
</dbReference>
<dbReference type="Proteomes" id="UP000283981">
    <property type="component" value="Unassembled WGS sequence"/>
</dbReference>
<evidence type="ECO:0000313" key="11">
    <source>
        <dbReference type="Proteomes" id="UP000260808"/>
    </source>
</evidence>
<evidence type="ECO:0000256" key="2">
    <source>
        <dbReference type="ARBA" id="ARBA00023015"/>
    </source>
</evidence>
<dbReference type="Proteomes" id="UP000283834">
    <property type="component" value="Unassembled WGS sequence"/>
</dbReference>
<reference evidence="11 12" key="1">
    <citation type="submission" date="2018-08" db="EMBL/GenBank/DDBJ databases">
        <title>A genome reference for cultivated species of the human gut microbiota.</title>
        <authorList>
            <person name="Zou Y."/>
            <person name="Xue W."/>
            <person name="Luo G."/>
        </authorList>
    </citation>
    <scope>NUCLEOTIDE SEQUENCE [LARGE SCALE GENOMIC DNA]</scope>
    <source>
        <strain evidence="8 12">AF19-16AC</strain>
        <strain evidence="10 13">AM21-18</strain>
        <strain evidence="9 14">AM22-7AC</strain>
        <strain evidence="7 11">TF01-20-2</strain>
    </source>
</reference>
<dbReference type="InterPro" id="IPR036388">
    <property type="entry name" value="WH-like_DNA-bd_sf"/>
</dbReference>
<dbReference type="EMBL" id="QRWQ01000006">
    <property type="protein sequence ID" value="RGT39191.1"/>
    <property type="molecule type" value="Genomic_DNA"/>
</dbReference>
<evidence type="ECO:0000313" key="14">
    <source>
        <dbReference type="Proteomes" id="UP000285697"/>
    </source>
</evidence>
<dbReference type="InterPro" id="IPR007627">
    <property type="entry name" value="RNA_pol_sigma70_r2"/>
</dbReference>
<keyword evidence="2" id="KW-0805">Transcription regulation</keyword>
<dbReference type="Pfam" id="PF04542">
    <property type="entry name" value="Sigma70_r2"/>
    <property type="match status" value="1"/>
</dbReference>
<dbReference type="InterPro" id="IPR039425">
    <property type="entry name" value="RNA_pol_sigma-70-like"/>
</dbReference>
<evidence type="ECO:0000313" key="12">
    <source>
        <dbReference type="Proteomes" id="UP000283834"/>
    </source>
</evidence>
<comment type="caution">
    <text evidence="8">The sequence shown here is derived from an EMBL/GenBank/DDBJ whole genome shotgun (WGS) entry which is preliminary data.</text>
</comment>
<evidence type="ECO:0000256" key="1">
    <source>
        <dbReference type="ARBA" id="ARBA00010641"/>
    </source>
</evidence>
<organism evidence="8 12">
    <name type="scientific">Mediterraneibacter gnavus</name>
    <name type="common">Ruminococcus gnavus</name>
    <dbReference type="NCBI Taxonomy" id="33038"/>
    <lineage>
        <taxon>Bacteria</taxon>
        <taxon>Bacillati</taxon>
        <taxon>Bacillota</taxon>
        <taxon>Clostridia</taxon>
        <taxon>Lachnospirales</taxon>
        <taxon>Lachnospiraceae</taxon>
        <taxon>Mediterraneibacter</taxon>
    </lineage>
</organism>